<gene>
    <name evidence="2" type="ORF">GCM10009430_19730</name>
</gene>
<name>A0ABN1IRK6_9FLAO</name>
<keyword evidence="3" id="KW-1185">Reference proteome</keyword>
<dbReference type="RefSeq" id="WP_343912159.1">
    <property type="nucleotide sequence ID" value="NZ_BAAAGE010000002.1"/>
</dbReference>
<protein>
    <recommendedName>
        <fullName evidence="4">DUF3887 domain-containing protein</fullName>
    </recommendedName>
</protein>
<keyword evidence="1" id="KW-0732">Signal</keyword>
<evidence type="ECO:0000313" key="2">
    <source>
        <dbReference type="EMBL" id="GAA0720010.1"/>
    </source>
</evidence>
<sequence>MKKLFFICLLFCFQITVAQTDADYENTLKNIVASYNASDAQKIFDQFSADLQASYPLDKLKAFLTKTLEDQGKFSEFDFMDKDGGHRYLIQSESDSIILVIELSPDLKLTKFTTE</sequence>
<evidence type="ECO:0000313" key="3">
    <source>
        <dbReference type="Proteomes" id="UP001501758"/>
    </source>
</evidence>
<dbReference type="Proteomes" id="UP001501758">
    <property type="component" value="Unassembled WGS sequence"/>
</dbReference>
<dbReference type="Gene3D" id="3.10.450.590">
    <property type="match status" value="1"/>
</dbReference>
<proteinExistence type="predicted"/>
<evidence type="ECO:0000256" key="1">
    <source>
        <dbReference type="SAM" id="SignalP"/>
    </source>
</evidence>
<organism evidence="2 3">
    <name type="scientific">Aquimarina litoralis</name>
    <dbReference type="NCBI Taxonomy" id="584605"/>
    <lineage>
        <taxon>Bacteria</taxon>
        <taxon>Pseudomonadati</taxon>
        <taxon>Bacteroidota</taxon>
        <taxon>Flavobacteriia</taxon>
        <taxon>Flavobacteriales</taxon>
        <taxon>Flavobacteriaceae</taxon>
        <taxon>Aquimarina</taxon>
    </lineage>
</organism>
<reference evidence="2 3" key="1">
    <citation type="journal article" date="2019" name="Int. J. Syst. Evol. Microbiol.">
        <title>The Global Catalogue of Microorganisms (GCM) 10K type strain sequencing project: providing services to taxonomists for standard genome sequencing and annotation.</title>
        <authorList>
            <consortium name="The Broad Institute Genomics Platform"/>
            <consortium name="The Broad Institute Genome Sequencing Center for Infectious Disease"/>
            <person name="Wu L."/>
            <person name="Ma J."/>
        </authorList>
    </citation>
    <scope>NUCLEOTIDE SEQUENCE [LARGE SCALE GENOMIC DNA]</scope>
    <source>
        <strain evidence="2 3">JCM 15974</strain>
    </source>
</reference>
<accession>A0ABN1IRK6</accession>
<evidence type="ECO:0008006" key="4">
    <source>
        <dbReference type="Google" id="ProtNLM"/>
    </source>
</evidence>
<dbReference type="EMBL" id="BAAAGE010000002">
    <property type="protein sequence ID" value="GAA0720010.1"/>
    <property type="molecule type" value="Genomic_DNA"/>
</dbReference>
<feature type="signal peptide" evidence="1">
    <location>
        <begin position="1"/>
        <end position="18"/>
    </location>
</feature>
<comment type="caution">
    <text evidence="2">The sequence shown here is derived from an EMBL/GenBank/DDBJ whole genome shotgun (WGS) entry which is preliminary data.</text>
</comment>
<feature type="chain" id="PRO_5046883980" description="DUF3887 domain-containing protein" evidence="1">
    <location>
        <begin position="19"/>
        <end position="115"/>
    </location>
</feature>